<evidence type="ECO:0000313" key="1">
    <source>
        <dbReference type="EMBL" id="GAJ21157.1"/>
    </source>
</evidence>
<feature type="non-terminal residue" evidence="1">
    <location>
        <position position="1"/>
    </location>
</feature>
<organism evidence="1">
    <name type="scientific">marine sediment metagenome</name>
    <dbReference type="NCBI Taxonomy" id="412755"/>
    <lineage>
        <taxon>unclassified sequences</taxon>
        <taxon>metagenomes</taxon>
        <taxon>ecological metagenomes</taxon>
    </lineage>
</organism>
<name>X1VN55_9ZZZZ</name>
<protein>
    <submittedName>
        <fullName evidence="1">Uncharacterized protein</fullName>
    </submittedName>
</protein>
<sequence length="36" mass="3789">SAVKGRCNVLTVGRADGEIVTPSNILEKVKEVGIVH</sequence>
<dbReference type="AlphaFoldDB" id="X1VN55"/>
<reference evidence="1" key="1">
    <citation type="journal article" date="2014" name="Front. Microbiol.">
        <title>High frequency of phylogenetically diverse reductive dehalogenase-homologous genes in deep subseafloor sedimentary metagenomes.</title>
        <authorList>
            <person name="Kawai M."/>
            <person name="Futagami T."/>
            <person name="Toyoda A."/>
            <person name="Takaki Y."/>
            <person name="Nishi S."/>
            <person name="Hori S."/>
            <person name="Arai W."/>
            <person name="Tsubouchi T."/>
            <person name="Morono Y."/>
            <person name="Uchiyama I."/>
            <person name="Ito T."/>
            <person name="Fujiyama A."/>
            <person name="Inagaki F."/>
            <person name="Takami H."/>
        </authorList>
    </citation>
    <scope>NUCLEOTIDE SEQUENCE</scope>
    <source>
        <strain evidence="1">Expedition CK06-06</strain>
    </source>
</reference>
<accession>X1VN55</accession>
<comment type="caution">
    <text evidence="1">The sequence shown here is derived from an EMBL/GenBank/DDBJ whole genome shotgun (WGS) entry which is preliminary data.</text>
</comment>
<proteinExistence type="predicted"/>
<gene>
    <name evidence="1" type="ORF">S12H4_55410</name>
</gene>
<dbReference type="EMBL" id="BARW01035541">
    <property type="protein sequence ID" value="GAJ21157.1"/>
    <property type="molecule type" value="Genomic_DNA"/>
</dbReference>